<dbReference type="PROSITE" id="PS50931">
    <property type="entry name" value="HTH_LYSR"/>
    <property type="match status" value="1"/>
</dbReference>
<feature type="domain" description="HTH lysR-type" evidence="5">
    <location>
        <begin position="1"/>
        <end position="58"/>
    </location>
</feature>
<dbReference type="EMBL" id="BSUO01000001">
    <property type="protein sequence ID" value="GMA42039.1"/>
    <property type="molecule type" value="Genomic_DNA"/>
</dbReference>
<evidence type="ECO:0000313" key="6">
    <source>
        <dbReference type="EMBL" id="GMA42039.1"/>
    </source>
</evidence>
<gene>
    <name evidence="6" type="ORF">GCM10025883_40840</name>
</gene>
<name>A0ABQ6IVR4_9MICO</name>
<dbReference type="Proteomes" id="UP001157126">
    <property type="component" value="Unassembled WGS sequence"/>
</dbReference>
<dbReference type="PANTHER" id="PTHR30346">
    <property type="entry name" value="TRANSCRIPTIONAL DUAL REGULATOR HCAR-RELATED"/>
    <property type="match status" value="1"/>
</dbReference>
<comment type="similarity">
    <text evidence="1">Belongs to the LysR transcriptional regulatory family.</text>
</comment>
<evidence type="ECO:0000313" key="7">
    <source>
        <dbReference type="Proteomes" id="UP001157126"/>
    </source>
</evidence>
<keyword evidence="2" id="KW-0805">Transcription regulation</keyword>
<accession>A0ABQ6IVR4</accession>
<reference evidence="7" key="1">
    <citation type="journal article" date="2019" name="Int. J. Syst. Evol. Microbiol.">
        <title>The Global Catalogue of Microorganisms (GCM) 10K type strain sequencing project: providing services to taxonomists for standard genome sequencing and annotation.</title>
        <authorList>
            <consortium name="The Broad Institute Genomics Platform"/>
            <consortium name="The Broad Institute Genome Sequencing Center for Infectious Disease"/>
            <person name="Wu L."/>
            <person name="Ma J."/>
        </authorList>
    </citation>
    <scope>NUCLEOTIDE SEQUENCE [LARGE SCALE GENOMIC DNA]</scope>
    <source>
        <strain evidence="7">NBRC 113072</strain>
    </source>
</reference>
<dbReference type="InterPro" id="IPR000847">
    <property type="entry name" value="LysR_HTH_N"/>
</dbReference>
<proteinExistence type="inferred from homology"/>
<evidence type="ECO:0000256" key="1">
    <source>
        <dbReference type="ARBA" id="ARBA00009437"/>
    </source>
</evidence>
<dbReference type="Gene3D" id="1.10.10.10">
    <property type="entry name" value="Winged helix-like DNA-binding domain superfamily/Winged helix DNA-binding domain"/>
    <property type="match status" value="1"/>
</dbReference>
<keyword evidence="4" id="KW-0804">Transcription</keyword>
<dbReference type="SUPFAM" id="SSF53850">
    <property type="entry name" value="Periplasmic binding protein-like II"/>
    <property type="match status" value="1"/>
</dbReference>
<evidence type="ECO:0000256" key="2">
    <source>
        <dbReference type="ARBA" id="ARBA00023015"/>
    </source>
</evidence>
<evidence type="ECO:0000256" key="3">
    <source>
        <dbReference type="ARBA" id="ARBA00023125"/>
    </source>
</evidence>
<evidence type="ECO:0000256" key="4">
    <source>
        <dbReference type="ARBA" id="ARBA00023163"/>
    </source>
</evidence>
<dbReference type="InterPro" id="IPR005119">
    <property type="entry name" value="LysR_subst-bd"/>
</dbReference>
<organism evidence="6 7">
    <name type="scientific">Mobilicoccus caccae</name>
    <dbReference type="NCBI Taxonomy" id="1859295"/>
    <lineage>
        <taxon>Bacteria</taxon>
        <taxon>Bacillati</taxon>
        <taxon>Actinomycetota</taxon>
        <taxon>Actinomycetes</taxon>
        <taxon>Micrococcales</taxon>
        <taxon>Dermatophilaceae</taxon>
        <taxon>Mobilicoccus</taxon>
    </lineage>
</organism>
<evidence type="ECO:0000259" key="5">
    <source>
        <dbReference type="PROSITE" id="PS50931"/>
    </source>
</evidence>
<dbReference type="Pfam" id="PF00126">
    <property type="entry name" value="HTH_1"/>
    <property type="match status" value="1"/>
</dbReference>
<sequence>MDVRHLTLLHELAERGSIVAVAAATHRTPSAVSQQLRTASREFGVDLVEPHGRGVRLTDAGRLLAGEAVAVQERLAEVEARLAEFGGSPSGVVRIAALASAAEYLLPKTCLALAGGGIEIHLDDIDVAEEDYARVAADYDIVIGHSLTGEVLPGSAHLTRSVVAREPIDVALPSGHRLAEARTIRAIDVVDDPWIGVPVGFPFDEVLRGIELSTGREAHRLQRVRDNRLVESFVAAGLGVGLVPRFTTRERPDLVLRPLADVPATRWIVALSRPDRARRAVVRRVRDTLTRVARHPDPPPRPA</sequence>
<dbReference type="Gene3D" id="3.40.190.10">
    <property type="entry name" value="Periplasmic binding protein-like II"/>
    <property type="match status" value="2"/>
</dbReference>
<dbReference type="Pfam" id="PF03466">
    <property type="entry name" value="LysR_substrate"/>
    <property type="match status" value="1"/>
</dbReference>
<dbReference type="InterPro" id="IPR036390">
    <property type="entry name" value="WH_DNA-bd_sf"/>
</dbReference>
<dbReference type="SUPFAM" id="SSF46785">
    <property type="entry name" value="Winged helix' DNA-binding domain"/>
    <property type="match status" value="1"/>
</dbReference>
<comment type="caution">
    <text evidence="6">The sequence shown here is derived from an EMBL/GenBank/DDBJ whole genome shotgun (WGS) entry which is preliminary data.</text>
</comment>
<keyword evidence="3" id="KW-0238">DNA-binding</keyword>
<dbReference type="InterPro" id="IPR036388">
    <property type="entry name" value="WH-like_DNA-bd_sf"/>
</dbReference>
<dbReference type="RefSeq" id="WP_284305499.1">
    <property type="nucleotide sequence ID" value="NZ_BSUO01000001.1"/>
</dbReference>
<dbReference type="PANTHER" id="PTHR30346:SF29">
    <property type="entry name" value="LYSR SUBSTRATE-BINDING"/>
    <property type="match status" value="1"/>
</dbReference>
<keyword evidence="7" id="KW-1185">Reference proteome</keyword>
<protein>
    <submittedName>
        <fullName evidence="6">LysR family transcriptional regulator</fullName>
    </submittedName>
</protein>